<accession>A0A4U6TP50</accession>
<reference evidence="1" key="1">
    <citation type="submission" date="2019-03" db="EMBL/GenBank/DDBJ databases">
        <title>WGS assembly of Setaria viridis.</title>
        <authorList>
            <person name="Huang P."/>
            <person name="Jenkins J."/>
            <person name="Grimwood J."/>
            <person name="Barry K."/>
            <person name="Healey A."/>
            <person name="Mamidi S."/>
            <person name="Sreedasyam A."/>
            <person name="Shu S."/>
            <person name="Feldman M."/>
            <person name="Wu J."/>
            <person name="Yu Y."/>
            <person name="Chen C."/>
            <person name="Johnson J."/>
            <person name="Rokhsar D."/>
            <person name="Baxter I."/>
            <person name="Schmutz J."/>
            <person name="Brutnell T."/>
            <person name="Kellogg E."/>
        </authorList>
    </citation>
    <scope>NUCLEOTIDE SEQUENCE [LARGE SCALE GENOMIC DNA]</scope>
</reference>
<name>A0A4U6TP50_SETVI</name>
<dbReference type="EMBL" id="CM016558">
    <property type="protein sequence ID" value="TKW03104.1"/>
    <property type="molecule type" value="Genomic_DNA"/>
</dbReference>
<gene>
    <name evidence="1" type="ORF">SEVIR_7G001100v2</name>
</gene>
<dbReference type="Gramene" id="TKW03104">
    <property type="protein sequence ID" value="TKW03104"/>
    <property type="gene ID" value="SEVIR_7G001100v2"/>
</dbReference>
<keyword evidence="2" id="KW-1185">Reference proteome</keyword>
<evidence type="ECO:0000313" key="1">
    <source>
        <dbReference type="EMBL" id="TKW03104.1"/>
    </source>
</evidence>
<organism evidence="1 2">
    <name type="scientific">Setaria viridis</name>
    <name type="common">Green bristlegrass</name>
    <name type="synonym">Setaria italica subsp. viridis</name>
    <dbReference type="NCBI Taxonomy" id="4556"/>
    <lineage>
        <taxon>Eukaryota</taxon>
        <taxon>Viridiplantae</taxon>
        <taxon>Streptophyta</taxon>
        <taxon>Embryophyta</taxon>
        <taxon>Tracheophyta</taxon>
        <taxon>Spermatophyta</taxon>
        <taxon>Magnoliopsida</taxon>
        <taxon>Liliopsida</taxon>
        <taxon>Poales</taxon>
        <taxon>Poaceae</taxon>
        <taxon>PACMAD clade</taxon>
        <taxon>Panicoideae</taxon>
        <taxon>Panicodae</taxon>
        <taxon>Paniceae</taxon>
        <taxon>Cenchrinae</taxon>
        <taxon>Setaria</taxon>
    </lineage>
</organism>
<dbReference type="AlphaFoldDB" id="A0A4U6TP50"/>
<evidence type="ECO:0000313" key="2">
    <source>
        <dbReference type="Proteomes" id="UP000298652"/>
    </source>
</evidence>
<dbReference type="Proteomes" id="UP000298652">
    <property type="component" value="Chromosome 7"/>
</dbReference>
<sequence length="99" mass="12008">MEYLFRRALVGDKITAWHNLVAKIASYQLYHGRDNFTWDLHRHDNFSDTLFINKFIWKLKIPLKIKIFFLCYIQRVTLEVVALDIFAKNGWRNNNRLCF</sequence>
<proteinExistence type="predicted"/>
<protein>
    <submittedName>
        <fullName evidence="1">Uncharacterized protein</fullName>
    </submittedName>
</protein>